<dbReference type="InterPro" id="IPR013655">
    <property type="entry name" value="PAS_fold_3"/>
</dbReference>
<keyword evidence="3" id="KW-1185">Reference proteome</keyword>
<dbReference type="Gene3D" id="3.30.450.20">
    <property type="entry name" value="PAS domain"/>
    <property type="match status" value="1"/>
</dbReference>
<feature type="region of interest" description="Disordered" evidence="1">
    <location>
        <begin position="395"/>
        <end position="414"/>
    </location>
</feature>
<dbReference type="AlphaFoldDB" id="A0A915Q271"/>
<dbReference type="SUPFAM" id="SSF55785">
    <property type="entry name" value="PYP-like sensor domain (PAS domain)"/>
    <property type="match status" value="1"/>
</dbReference>
<dbReference type="Proteomes" id="UP000887581">
    <property type="component" value="Unplaced"/>
</dbReference>
<evidence type="ECO:0000313" key="3">
    <source>
        <dbReference type="Proteomes" id="UP000887581"/>
    </source>
</evidence>
<dbReference type="Pfam" id="PF08447">
    <property type="entry name" value="PAS_3"/>
    <property type="match status" value="1"/>
</dbReference>
<dbReference type="InterPro" id="IPR000014">
    <property type="entry name" value="PAS"/>
</dbReference>
<sequence>MKVKNDDEILLIVQAESTSDEATNTVLDSKLRIATGCTLPEIVQLYMDALGAGTFCIHCSGHIEHASTSFAALFDETIYDLQGRNLFDLLDEASALSFSGAISTEVLHLVPAKSMNSSNITIQETVTTKKLRRQLLITGYLKKLTHNNYHLCGSDAVTVPESGIDNNDTGKIITIVEPNESLRFIGTIIPLSNRPESQITIESISSWKRKNANFTILYNTEFVCVDANGCHLLGYSRLDLLGTSGYDYIHVDDLLHVAENHKQLIKLGTFQIQPHRLRTRSYQWVWINCMAVIENQTTIRRVRCNYHVISLENVKKFKESNDFGKKEATEFVSSFSSASSIPRNSQYARCSTNVINNIIYPSSVTSPLSMLRNGSESFHTKDSYMEQANDSLSSAVSEKHKCSSSSSNSSSSSSSCTAKIVIEPLPPKRIRKGPSTADVNLSNSSFHHTSTSHQRSLPEVPPAKRCNQIPLAFIEHYPLPDSKLAPPEVVSSNSSETCMNPTTSASAMTPAALSISPMYQQVWEELQRRSEILRQQVLQKEMELRELHLKRFLASLYSDKC</sequence>
<name>A0A915Q271_9BILA</name>
<feature type="compositionally biased region" description="Polar residues" evidence="1">
    <location>
        <begin position="490"/>
        <end position="500"/>
    </location>
</feature>
<dbReference type="InterPro" id="IPR050933">
    <property type="entry name" value="Circadian_TF"/>
</dbReference>
<feature type="compositionally biased region" description="Low complexity" evidence="1">
    <location>
        <begin position="403"/>
        <end position="414"/>
    </location>
</feature>
<dbReference type="PANTHER" id="PTHR23042">
    <property type="entry name" value="CIRCADIAN PROTEIN CLOCK/ARNT/BMAL/PAS"/>
    <property type="match status" value="1"/>
</dbReference>
<dbReference type="WBParaSite" id="sdigi.contig787.g9766.t1">
    <property type="protein sequence ID" value="sdigi.contig787.g9766.t1"/>
    <property type="gene ID" value="sdigi.contig787.g9766"/>
</dbReference>
<feature type="compositionally biased region" description="Low complexity" evidence="1">
    <location>
        <begin position="442"/>
        <end position="455"/>
    </location>
</feature>
<reference evidence="4" key="1">
    <citation type="submission" date="2022-11" db="UniProtKB">
        <authorList>
            <consortium name="WormBaseParasite"/>
        </authorList>
    </citation>
    <scope>IDENTIFICATION</scope>
</reference>
<evidence type="ECO:0000256" key="1">
    <source>
        <dbReference type="SAM" id="MobiDB-lite"/>
    </source>
</evidence>
<dbReference type="InterPro" id="IPR035965">
    <property type="entry name" value="PAS-like_dom_sf"/>
</dbReference>
<accession>A0A915Q271</accession>
<protein>
    <submittedName>
        <fullName evidence="4">PAS domain-containing protein</fullName>
    </submittedName>
</protein>
<dbReference type="CDD" id="cd00130">
    <property type="entry name" value="PAS"/>
    <property type="match status" value="1"/>
</dbReference>
<dbReference type="SMART" id="SM00091">
    <property type="entry name" value="PAS"/>
    <property type="match status" value="2"/>
</dbReference>
<organism evidence="3 4">
    <name type="scientific">Setaria digitata</name>
    <dbReference type="NCBI Taxonomy" id="48799"/>
    <lineage>
        <taxon>Eukaryota</taxon>
        <taxon>Metazoa</taxon>
        <taxon>Ecdysozoa</taxon>
        <taxon>Nematoda</taxon>
        <taxon>Chromadorea</taxon>
        <taxon>Rhabditida</taxon>
        <taxon>Spirurina</taxon>
        <taxon>Spiruromorpha</taxon>
        <taxon>Filarioidea</taxon>
        <taxon>Setariidae</taxon>
        <taxon>Setaria</taxon>
    </lineage>
</organism>
<proteinExistence type="predicted"/>
<dbReference type="PROSITE" id="PS50112">
    <property type="entry name" value="PAS"/>
    <property type="match status" value="1"/>
</dbReference>
<feature type="region of interest" description="Disordered" evidence="1">
    <location>
        <begin position="424"/>
        <end position="462"/>
    </location>
</feature>
<evidence type="ECO:0000313" key="4">
    <source>
        <dbReference type="WBParaSite" id="sdigi.contig787.g9766.t1"/>
    </source>
</evidence>
<feature type="region of interest" description="Disordered" evidence="1">
    <location>
        <begin position="485"/>
        <end position="504"/>
    </location>
</feature>
<feature type="domain" description="PAS" evidence="2">
    <location>
        <begin position="232"/>
        <end position="268"/>
    </location>
</feature>
<evidence type="ECO:0000259" key="2">
    <source>
        <dbReference type="PROSITE" id="PS50112"/>
    </source>
</evidence>